<accession>A0A4S1CH31</accession>
<keyword evidence="4" id="KW-1185">Reference proteome</keyword>
<dbReference type="EMBL" id="SRSC01000002">
    <property type="protein sequence ID" value="TGU72881.1"/>
    <property type="molecule type" value="Genomic_DNA"/>
</dbReference>
<sequence>MRNASFVTALILLVLTGAVSSLLAYRPVPVVVATNLEKLPMEIDGYHAVEDTFPESVYKELNADKNIYRHYRSADGRVIDLYIGYYGTAKGGRTGHNPYSCLPSAGSAIVETGTIDCTMSTGKTARVNVIVARKDELNTVLLHWYQTGGTTVASSSLYQNLGRLVNRVMHNKDDGAYIQISQAAADGNVAQAKQHVRVFAGKLLDSLPAAWPVER</sequence>
<dbReference type="NCBIfam" id="TIGR02914">
    <property type="entry name" value="EpsI_fam"/>
    <property type="match status" value="1"/>
</dbReference>
<proteinExistence type="predicted"/>
<evidence type="ECO:0000313" key="3">
    <source>
        <dbReference type="EMBL" id="TGU72881.1"/>
    </source>
</evidence>
<gene>
    <name evidence="3" type="primary">epsI</name>
    <name evidence="3" type="ORF">E4633_11380</name>
    <name evidence="2" type="ORF">E4633_15770</name>
</gene>
<reference evidence="3 4" key="1">
    <citation type="submission" date="2019-04" db="EMBL/GenBank/DDBJ databases">
        <title>Geobacter oryzae sp. nov., ferric-reducing bacteria isolated from paddy soil.</title>
        <authorList>
            <person name="Xu Z."/>
            <person name="Masuda Y."/>
            <person name="Itoh H."/>
            <person name="Senoo K."/>
        </authorList>
    </citation>
    <scope>NUCLEOTIDE SEQUENCE [LARGE SCALE GENOMIC DNA]</scope>
    <source>
        <strain evidence="3 4">Red111</strain>
    </source>
</reference>
<organism evidence="3 4">
    <name type="scientific">Geomonas terrae</name>
    <dbReference type="NCBI Taxonomy" id="2562681"/>
    <lineage>
        <taxon>Bacteria</taxon>
        <taxon>Pseudomonadati</taxon>
        <taxon>Thermodesulfobacteriota</taxon>
        <taxon>Desulfuromonadia</taxon>
        <taxon>Geobacterales</taxon>
        <taxon>Geobacteraceae</taxon>
        <taxon>Geomonas</taxon>
    </lineage>
</organism>
<dbReference type="InterPro" id="IPR014263">
    <property type="entry name" value="Methanolan_biosynth_EpsI"/>
</dbReference>
<evidence type="ECO:0000313" key="4">
    <source>
        <dbReference type="Proteomes" id="UP000306416"/>
    </source>
</evidence>
<name>A0A4S1CH31_9BACT</name>
<dbReference type="Pfam" id="PF11984">
    <property type="entry name" value="DUF3485"/>
    <property type="match status" value="1"/>
</dbReference>
<evidence type="ECO:0000313" key="2">
    <source>
        <dbReference type="EMBL" id="TGU70461.1"/>
    </source>
</evidence>
<dbReference type="AlphaFoldDB" id="A0A4S1CH31"/>
<dbReference type="EMBL" id="SRSC01000004">
    <property type="protein sequence ID" value="TGU70461.1"/>
    <property type="molecule type" value="Genomic_DNA"/>
</dbReference>
<protein>
    <submittedName>
        <fullName evidence="3">EpsI family protein</fullName>
    </submittedName>
</protein>
<dbReference type="Proteomes" id="UP000306416">
    <property type="component" value="Unassembled WGS sequence"/>
</dbReference>
<feature type="domain" description="Methanolan biosynthesis EpsI" evidence="1">
    <location>
        <begin position="10"/>
        <end position="209"/>
    </location>
</feature>
<evidence type="ECO:0000259" key="1">
    <source>
        <dbReference type="Pfam" id="PF11984"/>
    </source>
</evidence>
<comment type="caution">
    <text evidence="3">The sequence shown here is derived from an EMBL/GenBank/DDBJ whole genome shotgun (WGS) entry which is preliminary data.</text>
</comment>
<dbReference type="RefSeq" id="WP_135870349.1">
    <property type="nucleotide sequence ID" value="NZ_SRSC01000002.1"/>
</dbReference>